<sequence>MPGQLLFKEKQLRLCIVAALSSMAAPVAEGLLLPPKPLASNLSWSCQSGISNDWLCNSISRQSYKSKANLQYAERLTSELPDSKQPSVNSYSDTYQPLPIEVGDSESLVSFLEAPGNHYVLQWMAAKERGQLEALKQRYPVLQNATIAQYKRSGKVWYVLLDGPYPSRIAAMAELDTPPRSHMARELYPWTRSLASIQKLDIIRPKYPAEQLAETYQPEYPSELPVHESNNTPINYDISYSTEENTQLSRYQQQAHYSQQTRPEASPDNNYPSVQPEYGKRQSVDDVMPYGSEFSSSTYSDFNSDQSYRILPEQANPQEMYVSITPAYRSRIPQQHLQKDVDYNVQDIPVSAPSEYREQRVYEEPELPRPSINVLTANPKSYTIEWMNASRKASLERARLRYSELQNTQIIHYKRSNRNRYALVSMLFVNRSDALDALLTPSLSRVSARFSPKVRQVAWLQSLVGSIPQATHAWAKPRVEPSIHKRQWIGQEDPGEKTYIVSRTGLNQRPIDTRLVDSYKVDTPTVHQQMVTHESPNGDQTPRTGGAYQPDNTYEQSDSHKQINTLLNSPENSYTIQWFSSSNRQSIEKLKQRFPELASAVTVHIQRNQKDWYVLVQGQYRSSQDAIMALKSPAMKNIAMVLHPWTRPLQSLKKMQIASL</sequence>
<evidence type="ECO:0000313" key="4">
    <source>
        <dbReference type="EMBL" id="KEI69400.1"/>
    </source>
</evidence>
<evidence type="ECO:0000313" key="5">
    <source>
        <dbReference type="Proteomes" id="UP000027997"/>
    </source>
</evidence>
<keyword evidence="5" id="KW-1185">Reference proteome</keyword>
<dbReference type="PROSITE" id="PS51724">
    <property type="entry name" value="SPOR"/>
    <property type="match status" value="2"/>
</dbReference>
<dbReference type="EMBL" id="JOJP01000001">
    <property type="protein sequence ID" value="KEI69400.1"/>
    <property type="molecule type" value="Genomic_DNA"/>
</dbReference>
<gene>
    <name evidence="4" type="ORF">GV64_00410</name>
</gene>
<evidence type="ECO:0000259" key="3">
    <source>
        <dbReference type="PROSITE" id="PS51724"/>
    </source>
</evidence>
<dbReference type="RefSeq" id="WP_034843861.1">
    <property type="nucleotide sequence ID" value="NZ_JOJP01000001.1"/>
</dbReference>
<dbReference type="GO" id="GO:0042834">
    <property type="term" value="F:peptidoglycan binding"/>
    <property type="evidence" value="ECO:0007669"/>
    <property type="project" value="InterPro"/>
</dbReference>
<dbReference type="Gene3D" id="3.30.70.1070">
    <property type="entry name" value="Sporulation related repeat"/>
    <property type="match status" value="3"/>
</dbReference>
<comment type="caution">
    <text evidence="4">The sequence shown here is derived from an EMBL/GenBank/DDBJ whole genome shotgun (WGS) entry which is preliminary data.</text>
</comment>
<dbReference type="AlphaFoldDB" id="A0A081K5H4"/>
<protein>
    <recommendedName>
        <fullName evidence="3">SPOR domain-containing protein</fullName>
    </recommendedName>
</protein>
<feature type="chain" id="PRO_5001758615" description="SPOR domain-containing protein" evidence="2">
    <location>
        <begin position="25"/>
        <end position="660"/>
    </location>
</feature>
<feature type="compositionally biased region" description="Polar residues" evidence="1">
    <location>
        <begin position="530"/>
        <end position="543"/>
    </location>
</feature>
<proteinExistence type="predicted"/>
<feature type="region of interest" description="Disordered" evidence="1">
    <location>
        <begin position="530"/>
        <end position="555"/>
    </location>
</feature>
<name>A0A081K5H4_9GAMM</name>
<feature type="domain" description="SPOR" evidence="3">
    <location>
        <begin position="568"/>
        <end position="648"/>
    </location>
</feature>
<reference evidence="4 5" key="1">
    <citation type="submission" date="2014-06" db="EMBL/GenBank/DDBJ databases">
        <title>Whole Genome Sequences of Three Symbiotic Endozoicomonas Bacteria.</title>
        <authorList>
            <person name="Neave M.J."/>
            <person name="Apprill A."/>
            <person name="Voolstra C.R."/>
        </authorList>
    </citation>
    <scope>NUCLEOTIDE SEQUENCE [LARGE SCALE GENOMIC DNA]</scope>
    <source>
        <strain evidence="4 5">DSM 22380</strain>
    </source>
</reference>
<dbReference type="STRING" id="305900.GV64_00410"/>
<feature type="compositionally biased region" description="Polar residues" evidence="1">
    <location>
        <begin position="244"/>
        <end position="273"/>
    </location>
</feature>
<keyword evidence="2" id="KW-0732">Signal</keyword>
<dbReference type="Proteomes" id="UP000027997">
    <property type="component" value="Unassembled WGS sequence"/>
</dbReference>
<accession>A0A081K5H4</accession>
<feature type="region of interest" description="Disordered" evidence="1">
    <location>
        <begin position="244"/>
        <end position="278"/>
    </location>
</feature>
<evidence type="ECO:0000256" key="1">
    <source>
        <dbReference type="SAM" id="MobiDB-lite"/>
    </source>
</evidence>
<feature type="domain" description="SPOR" evidence="3">
    <location>
        <begin position="113"/>
        <end position="193"/>
    </location>
</feature>
<organism evidence="4 5">
    <name type="scientific">Endozoicomonas elysicola</name>
    <dbReference type="NCBI Taxonomy" id="305900"/>
    <lineage>
        <taxon>Bacteria</taxon>
        <taxon>Pseudomonadati</taxon>
        <taxon>Pseudomonadota</taxon>
        <taxon>Gammaproteobacteria</taxon>
        <taxon>Oceanospirillales</taxon>
        <taxon>Endozoicomonadaceae</taxon>
        <taxon>Endozoicomonas</taxon>
    </lineage>
</organism>
<feature type="signal peptide" evidence="2">
    <location>
        <begin position="1"/>
        <end position="24"/>
    </location>
</feature>
<evidence type="ECO:0000256" key="2">
    <source>
        <dbReference type="SAM" id="SignalP"/>
    </source>
</evidence>
<dbReference type="InterPro" id="IPR007730">
    <property type="entry name" value="SPOR-like_dom"/>
</dbReference>
<dbReference type="InterPro" id="IPR036680">
    <property type="entry name" value="SPOR-like_sf"/>
</dbReference>